<dbReference type="InterPro" id="IPR012338">
    <property type="entry name" value="Beta-lactam/transpept-like"/>
</dbReference>
<evidence type="ECO:0000256" key="10">
    <source>
        <dbReference type="SAM" id="Phobius"/>
    </source>
</evidence>
<feature type="transmembrane region" description="Helical" evidence="10">
    <location>
        <begin position="398"/>
        <end position="422"/>
    </location>
</feature>
<evidence type="ECO:0000256" key="8">
    <source>
        <dbReference type="PIRSR" id="PIRSR618044-2"/>
    </source>
</evidence>
<keyword evidence="4" id="KW-0133">Cell shape</keyword>
<dbReference type="GO" id="GO:0006508">
    <property type="term" value="P:proteolysis"/>
    <property type="evidence" value="ECO:0007669"/>
    <property type="project" value="InterPro"/>
</dbReference>
<dbReference type="PRINTS" id="PR00725">
    <property type="entry name" value="DADACBPTASE1"/>
</dbReference>
<feature type="signal peptide" evidence="11">
    <location>
        <begin position="1"/>
        <end position="23"/>
    </location>
</feature>
<gene>
    <name evidence="13" type="ORF">CBW42_07170</name>
</gene>
<keyword evidence="14" id="KW-1185">Reference proteome</keyword>
<keyword evidence="10" id="KW-0812">Transmembrane</keyword>
<dbReference type="AlphaFoldDB" id="A0A252F499"/>
<evidence type="ECO:0000256" key="2">
    <source>
        <dbReference type="ARBA" id="ARBA00022729"/>
    </source>
</evidence>
<evidence type="ECO:0000256" key="1">
    <source>
        <dbReference type="ARBA" id="ARBA00007164"/>
    </source>
</evidence>
<dbReference type="InterPro" id="IPR018044">
    <property type="entry name" value="Peptidase_S11"/>
</dbReference>
<feature type="active site" evidence="7">
    <location>
        <position position="115"/>
    </location>
</feature>
<keyword evidence="3" id="KW-0378">Hydrolase</keyword>
<sequence>MGKKIIACLLAAFMLCGSVSALAAPPKLESPSACLMDAETGQLLYELDAQTERPMASITKTMTALLIMENGDLNASTVASAGAINSVELDSTRVGFEAGEQLTIDELMYCMLVYSANDAANILACYLDGSVPAFVDRMNAKAAELGCTHTHFVNPNGLDTEGHYSCAEDMARITRAANQYPEFAKYSGTVYYELPADNVISAGWQIWTKVNMIKKDDPTYDARVYAAKTGWTTNAHNTFVACGKSEQGDFVVSVLGCAAKNGIFTDTTALFNYGEQAYQKLTVTVDDYKKAAKKAAKKAGCKIDTDALADFTLRLPTGMDADDLEYTCEAAETGAQLAVTIAEDSRKEYAAVTNMDGTQPLLRVPLPLKNAEPAGSSAGSAQGSADTQSGTAGLVHSAVTIVIVVIGAVALMFVLLFLLGLYRRIRRRRRK</sequence>
<dbReference type="PANTHER" id="PTHR21581">
    <property type="entry name" value="D-ALANYL-D-ALANINE CARBOXYPEPTIDASE"/>
    <property type="match status" value="1"/>
</dbReference>
<evidence type="ECO:0000256" key="11">
    <source>
        <dbReference type="SAM" id="SignalP"/>
    </source>
</evidence>
<reference evidence="13 14" key="1">
    <citation type="submission" date="2017-05" db="EMBL/GenBank/DDBJ databases">
        <title>Butyricicoccus porcorum sp. nov. a butyrate-producing bacterium from the swine intestinal tract.</title>
        <authorList>
            <person name="Trachsel J."/>
            <person name="Humphrey S."/>
            <person name="Allen H.K."/>
        </authorList>
    </citation>
    <scope>NUCLEOTIDE SEQUENCE [LARGE SCALE GENOMIC DNA]</scope>
    <source>
        <strain evidence="13">BB10</strain>
    </source>
</reference>
<evidence type="ECO:0000256" key="6">
    <source>
        <dbReference type="ARBA" id="ARBA00023316"/>
    </source>
</evidence>
<feature type="chain" id="PRO_5012490756" description="Peptidase S11 D-alanyl-D-alanine carboxypeptidase A N-terminal domain-containing protein" evidence="11">
    <location>
        <begin position="24"/>
        <end position="431"/>
    </location>
</feature>
<feature type="active site" description="Acyl-ester intermediate" evidence="7">
    <location>
        <position position="57"/>
    </location>
</feature>
<dbReference type="InterPro" id="IPR001967">
    <property type="entry name" value="Peptidase_S11_N"/>
</dbReference>
<keyword evidence="6" id="KW-0961">Cell wall biogenesis/degradation</keyword>
<proteinExistence type="inferred from homology"/>
<dbReference type="GO" id="GO:0071555">
    <property type="term" value="P:cell wall organization"/>
    <property type="evidence" value="ECO:0007669"/>
    <property type="project" value="UniProtKB-KW"/>
</dbReference>
<evidence type="ECO:0000256" key="5">
    <source>
        <dbReference type="ARBA" id="ARBA00022984"/>
    </source>
</evidence>
<dbReference type="SUPFAM" id="SSF56601">
    <property type="entry name" value="beta-lactamase/transpeptidase-like"/>
    <property type="match status" value="1"/>
</dbReference>
<dbReference type="Proteomes" id="UP000194903">
    <property type="component" value="Unassembled WGS sequence"/>
</dbReference>
<dbReference type="Gene3D" id="3.40.710.10">
    <property type="entry name" value="DD-peptidase/beta-lactamase superfamily"/>
    <property type="match status" value="1"/>
</dbReference>
<comment type="similarity">
    <text evidence="1 9">Belongs to the peptidase S11 family.</text>
</comment>
<comment type="caution">
    <text evidence="13">The sequence shown here is derived from an EMBL/GenBank/DDBJ whole genome shotgun (WGS) entry which is preliminary data.</text>
</comment>
<evidence type="ECO:0000256" key="4">
    <source>
        <dbReference type="ARBA" id="ARBA00022960"/>
    </source>
</evidence>
<dbReference type="EMBL" id="NHOC01000005">
    <property type="protein sequence ID" value="OUM20603.1"/>
    <property type="molecule type" value="Genomic_DNA"/>
</dbReference>
<feature type="binding site" evidence="8">
    <location>
        <position position="228"/>
    </location>
    <ligand>
        <name>substrate</name>
    </ligand>
</feature>
<evidence type="ECO:0000256" key="3">
    <source>
        <dbReference type="ARBA" id="ARBA00022801"/>
    </source>
</evidence>
<dbReference type="GO" id="GO:0009002">
    <property type="term" value="F:serine-type D-Ala-D-Ala carboxypeptidase activity"/>
    <property type="evidence" value="ECO:0007669"/>
    <property type="project" value="InterPro"/>
</dbReference>
<evidence type="ECO:0000259" key="12">
    <source>
        <dbReference type="Pfam" id="PF00768"/>
    </source>
</evidence>
<evidence type="ECO:0000256" key="7">
    <source>
        <dbReference type="PIRSR" id="PIRSR618044-1"/>
    </source>
</evidence>
<organism evidence="13 14">
    <name type="scientific">Butyricicoccus porcorum</name>
    <dbReference type="NCBI Taxonomy" id="1945634"/>
    <lineage>
        <taxon>Bacteria</taxon>
        <taxon>Bacillati</taxon>
        <taxon>Bacillota</taxon>
        <taxon>Clostridia</taxon>
        <taxon>Eubacteriales</taxon>
        <taxon>Butyricicoccaceae</taxon>
        <taxon>Butyricicoccus</taxon>
    </lineage>
</organism>
<keyword evidence="5" id="KW-0573">Peptidoglycan synthesis</keyword>
<feature type="domain" description="Peptidase S11 D-alanyl-D-alanine carboxypeptidase A N-terminal" evidence="12">
    <location>
        <begin position="23"/>
        <end position="256"/>
    </location>
</feature>
<dbReference type="GO" id="GO:0009252">
    <property type="term" value="P:peptidoglycan biosynthetic process"/>
    <property type="evidence" value="ECO:0007669"/>
    <property type="project" value="UniProtKB-KW"/>
</dbReference>
<keyword evidence="2 11" id="KW-0732">Signal</keyword>
<evidence type="ECO:0000313" key="13">
    <source>
        <dbReference type="EMBL" id="OUM20603.1"/>
    </source>
</evidence>
<dbReference type="RefSeq" id="WP_087019182.1">
    <property type="nucleotide sequence ID" value="NZ_NHOC01000005.1"/>
</dbReference>
<accession>A0A252F499</accession>
<name>A0A252F499_9FIRM</name>
<feature type="active site" description="Proton acceptor" evidence="7">
    <location>
        <position position="60"/>
    </location>
</feature>
<keyword evidence="10" id="KW-1133">Transmembrane helix</keyword>
<dbReference type="OrthoDB" id="9791132at2"/>
<protein>
    <recommendedName>
        <fullName evidence="12">Peptidase S11 D-alanyl-D-alanine carboxypeptidase A N-terminal domain-containing protein</fullName>
    </recommendedName>
</protein>
<dbReference type="GO" id="GO:0008360">
    <property type="term" value="P:regulation of cell shape"/>
    <property type="evidence" value="ECO:0007669"/>
    <property type="project" value="UniProtKB-KW"/>
</dbReference>
<evidence type="ECO:0000256" key="9">
    <source>
        <dbReference type="RuleBase" id="RU004016"/>
    </source>
</evidence>
<dbReference type="Pfam" id="PF00768">
    <property type="entry name" value="Peptidase_S11"/>
    <property type="match status" value="1"/>
</dbReference>
<keyword evidence="10" id="KW-0472">Membrane</keyword>
<dbReference type="PANTHER" id="PTHR21581:SF6">
    <property type="entry name" value="TRAFFICKING PROTEIN PARTICLE COMPLEX SUBUNIT 12"/>
    <property type="match status" value="1"/>
</dbReference>
<evidence type="ECO:0000313" key="14">
    <source>
        <dbReference type="Proteomes" id="UP000194903"/>
    </source>
</evidence>